<feature type="compositionally biased region" description="Basic and acidic residues" evidence="2">
    <location>
        <begin position="109"/>
        <end position="122"/>
    </location>
</feature>
<dbReference type="GO" id="GO:0032259">
    <property type="term" value="P:methylation"/>
    <property type="evidence" value="ECO:0007669"/>
    <property type="project" value="UniProtKB-KW"/>
</dbReference>
<dbReference type="EMBL" id="VIKS01000004">
    <property type="protein sequence ID" value="TQV88392.1"/>
    <property type="molecule type" value="Genomic_DNA"/>
</dbReference>
<dbReference type="InterPro" id="IPR050447">
    <property type="entry name" value="Erg6_SMT_methyltransf"/>
</dbReference>
<dbReference type="Gene3D" id="3.40.50.150">
    <property type="entry name" value="Vaccinia Virus protein VP39"/>
    <property type="match status" value="1"/>
</dbReference>
<dbReference type="InterPro" id="IPR013216">
    <property type="entry name" value="Methyltransf_11"/>
</dbReference>
<dbReference type="Pfam" id="PF08241">
    <property type="entry name" value="Methyltransf_11"/>
    <property type="match status" value="1"/>
</dbReference>
<reference evidence="4 5" key="1">
    <citation type="submission" date="2019-07" db="EMBL/GenBank/DDBJ databases">
        <title>Draft genome for Aliikangiella sp. M105.</title>
        <authorList>
            <person name="Wang G."/>
        </authorList>
    </citation>
    <scope>NUCLEOTIDE SEQUENCE [LARGE SCALE GENOMIC DNA]</scope>
    <source>
        <strain evidence="4 5">M105</strain>
    </source>
</reference>
<evidence type="ECO:0000259" key="3">
    <source>
        <dbReference type="Pfam" id="PF08241"/>
    </source>
</evidence>
<dbReference type="OrthoDB" id="323463at2"/>
<feature type="region of interest" description="Disordered" evidence="2">
    <location>
        <begin position="104"/>
        <end position="128"/>
    </location>
</feature>
<name>A0A545UFY7_9GAMM</name>
<comment type="caution">
    <text evidence="4">The sequence shown here is derived from an EMBL/GenBank/DDBJ whole genome shotgun (WGS) entry which is preliminary data.</text>
</comment>
<dbReference type="AlphaFoldDB" id="A0A545UFY7"/>
<keyword evidence="4" id="KW-0489">Methyltransferase</keyword>
<dbReference type="Proteomes" id="UP000315439">
    <property type="component" value="Unassembled WGS sequence"/>
</dbReference>
<sequence>MHSKKDSILKRWHSFRVNPKKCADKWGHQYWEEADGYRVVACKHCPSFDTQASACSINFGSPLRKCVVSSIEAHLYDCKNQDVLEVGFGRFMLARNLIKRSGGTWTGVEPKRPKDEKPEIGKGGHGSATDIPFPEQTFDKVFAVQSIEHWGQKALGFKPSSYSDCIAEIHRVLKPGGTVYLDAPIHFHGHEMFIMGDLEKIKAIFRSDQWKNVQIEKWREDCEPLEPYRPPENCLNKDWPIEITSYPEEEVTKARETGLVWMIAITAEKI</sequence>
<accession>A0A545UFY7</accession>
<dbReference type="GO" id="GO:0008757">
    <property type="term" value="F:S-adenosylmethionine-dependent methyltransferase activity"/>
    <property type="evidence" value="ECO:0007669"/>
    <property type="project" value="InterPro"/>
</dbReference>
<dbReference type="CDD" id="cd02440">
    <property type="entry name" value="AdoMet_MTases"/>
    <property type="match status" value="1"/>
</dbReference>
<evidence type="ECO:0000313" key="5">
    <source>
        <dbReference type="Proteomes" id="UP000315439"/>
    </source>
</evidence>
<keyword evidence="1 4" id="KW-0808">Transferase</keyword>
<evidence type="ECO:0000256" key="1">
    <source>
        <dbReference type="ARBA" id="ARBA00022679"/>
    </source>
</evidence>
<proteinExistence type="predicted"/>
<dbReference type="PANTHER" id="PTHR44068">
    <property type="entry name" value="ZGC:194242"/>
    <property type="match status" value="1"/>
</dbReference>
<dbReference type="InterPro" id="IPR029063">
    <property type="entry name" value="SAM-dependent_MTases_sf"/>
</dbReference>
<dbReference type="PANTHER" id="PTHR44068:SF11">
    <property type="entry name" value="GERANYL DIPHOSPHATE 2-C-METHYLTRANSFERASE"/>
    <property type="match status" value="1"/>
</dbReference>
<keyword evidence="5" id="KW-1185">Reference proteome</keyword>
<feature type="domain" description="Methyltransferase type 11" evidence="3">
    <location>
        <begin position="84"/>
        <end position="180"/>
    </location>
</feature>
<evidence type="ECO:0000256" key="2">
    <source>
        <dbReference type="SAM" id="MobiDB-lite"/>
    </source>
</evidence>
<gene>
    <name evidence="4" type="ORF">FLL46_07670</name>
</gene>
<protein>
    <submittedName>
        <fullName evidence="4">Methyltransferase domain-containing protein</fullName>
    </submittedName>
</protein>
<organism evidence="4 5">
    <name type="scientific">Aliikangiella coralliicola</name>
    <dbReference type="NCBI Taxonomy" id="2592383"/>
    <lineage>
        <taxon>Bacteria</taxon>
        <taxon>Pseudomonadati</taxon>
        <taxon>Pseudomonadota</taxon>
        <taxon>Gammaproteobacteria</taxon>
        <taxon>Oceanospirillales</taxon>
        <taxon>Pleioneaceae</taxon>
        <taxon>Aliikangiella</taxon>
    </lineage>
</organism>
<dbReference type="RefSeq" id="WP_142892900.1">
    <property type="nucleotide sequence ID" value="NZ_ML660162.1"/>
</dbReference>
<evidence type="ECO:0000313" key="4">
    <source>
        <dbReference type="EMBL" id="TQV88392.1"/>
    </source>
</evidence>
<dbReference type="SUPFAM" id="SSF53335">
    <property type="entry name" value="S-adenosyl-L-methionine-dependent methyltransferases"/>
    <property type="match status" value="1"/>
</dbReference>